<dbReference type="InterPro" id="IPR050276">
    <property type="entry name" value="MshD_Acetyltransferase"/>
</dbReference>
<dbReference type="Gene3D" id="3.40.630.30">
    <property type="match status" value="1"/>
</dbReference>
<evidence type="ECO:0000259" key="1">
    <source>
        <dbReference type="PROSITE" id="PS51186"/>
    </source>
</evidence>
<keyword evidence="2" id="KW-0012">Acyltransferase</keyword>
<dbReference type="PROSITE" id="PS51186">
    <property type="entry name" value="GNAT"/>
    <property type="match status" value="1"/>
</dbReference>
<dbReference type="PANTHER" id="PTHR43617">
    <property type="entry name" value="L-AMINO ACID N-ACETYLTRANSFERASE"/>
    <property type="match status" value="1"/>
</dbReference>
<dbReference type="EMBL" id="JBHSRI010000025">
    <property type="protein sequence ID" value="MFC6040948.1"/>
    <property type="molecule type" value="Genomic_DNA"/>
</dbReference>
<keyword evidence="3" id="KW-1185">Reference proteome</keyword>
<dbReference type="GO" id="GO:0016746">
    <property type="term" value="F:acyltransferase activity"/>
    <property type="evidence" value="ECO:0007669"/>
    <property type="project" value="UniProtKB-KW"/>
</dbReference>
<dbReference type="Pfam" id="PF13527">
    <property type="entry name" value="Acetyltransf_9"/>
    <property type="match status" value="1"/>
</dbReference>
<keyword evidence="2" id="KW-0808">Transferase</keyword>
<reference evidence="3" key="1">
    <citation type="journal article" date="2019" name="Int. J. Syst. Evol. Microbiol.">
        <title>The Global Catalogue of Microorganisms (GCM) 10K type strain sequencing project: providing services to taxonomists for standard genome sequencing and annotation.</title>
        <authorList>
            <consortium name="The Broad Institute Genomics Platform"/>
            <consortium name="The Broad Institute Genome Sequencing Center for Infectious Disease"/>
            <person name="Wu L."/>
            <person name="Ma J."/>
        </authorList>
    </citation>
    <scope>NUCLEOTIDE SEQUENCE [LARGE SCALE GENOMIC DNA]</scope>
    <source>
        <strain evidence="3">CCUG 54527</strain>
    </source>
</reference>
<dbReference type="Proteomes" id="UP001596170">
    <property type="component" value="Unassembled WGS sequence"/>
</dbReference>
<dbReference type="InterPro" id="IPR000182">
    <property type="entry name" value="GNAT_dom"/>
</dbReference>
<dbReference type="RefSeq" id="WP_377735564.1">
    <property type="nucleotide sequence ID" value="NZ_JBHSRI010000025.1"/>
</dbReference>
<protein>
    <submittedName>
        <fullName evidence="2">GNAT family N-acetyltransferase</fullName>
        <ecNumber evidence="2">2.3.-.-</ecNumber>
    </submittedName>
</protein>
<evidence type="ECO:0000313" key="2">
    <source>
        <dbReference type="EMBL" id="MFC6040948.1"/>
    </source>
</evidence>
<dbReference type="PANTHER" id="PTHR43617:SF2">
    <property type="entry name" value="UPF0039 PROTEIN SLL0451"/>
    <property type="match status" value="1"/>
</dbReference>
<evidence type="ECO:0000313" key="3">
    <source>
        <dbReference type="Proteomes" id="UP001596170"/>
    </source>
</evidence>
<dbReference type="CDD" id="cd04301">
    <property type="entry name" value="NAT_SF"/>
    <property type="match status" value="1"/>
</dbReference>
<comment type="caution">
    <text evidence="2">The sequence shown here is derived from an EMBL/GenBank/DDBJ whole genome shotgun (WGS) entry which is preliminary data.</text>
</comment>
<proteinExistence type="predicted"/>
<name>A0ABW1LB88_9BACL</name>
<dbReference type="InterPro" id="IPR016181">
    <property type="entry name" value="Acyl_CoA_acyltransferase"/>
</dbReference>
<gene>
    <name evidence="2" type="ORF">ACFPYN_16095</name>
</gene>
<organism evidence="2 3">
    <name type="scientific">Paenisporosarcina macmurdoensis</name>
    <dbReference type="NCBI Taxonomy" id="212659"/>
    <lineage>
        <taxon>Bacteria</taxon>
        <taxon>Bacillati</taxon>
        <taxon>Bacillota</taxon>
        <taxon>Bacilli</taxon>
        <taxon>Bacillales</taxon>
        <taxon>Caryophanaceae</taxon>
        <taxon>Paenisporosarcina</taxon>
    </lineage>
</organism>
<sequence>MQIRTETINDYKHVFNLNYLAFDNRDDEAKLVERIRFSNCFIRQLSLVAEEQEEIVGHVLFSKAKIIQEDGEKEVLVLAPMAVNPSVQKKGIGSNLIKEGLRRAKDLGYGLVFLIGHPNYYPKFGFQPARNHGMELTQFEVPDDVFMVCELIEGELQQTNGELRYPPVFLG</sequence>
<accession>A0ABW1LB88</accession>
<dbReference type="SUPFAM" id="SSF55729">
    <property type="entry name" value="Acyl-CoA N-acyltransferases (Nat)"/>
    <property type="match status" value="1"/>
</dbReference>
<dbReference type="EC" id="2.3.-.-" evidence="2"/>
<feature type="domain" description="N-acetyltransferase" evidence="1">
    <location>
        <begin position="1"/>
        <end position="152"/>
    </location>
</feature>